<protein>
    <submittedName>
        <fullName evidence="2">Uncharacterized protein</fullName>
    </submittedName>
</protein>
<keyword evidence="1" id="KW-0812">Transmembrane</keyword>
<dbReference type="AlphaFoldDB" id="A0A419T859"/>
<dbReference type="RefSeq" id="WP_120167445.1">
    <property type="nucleotide sequence ID" value="NZ_MCIB01000004.1"/>
</dbReference>
<comment type="caution">
    <text evidence="2">The sequence shown here is derived from an EMBL/GenBank/DDBJ whole genome shotgun (WGS) entry which is preliminary data.</text>
</comment>
<keyword evidence="1" id="KW-0472">Membrane</keyword>
<accession>A0A419T859</accession>
<feature type="transmembrane region" description="Helical" evidence="1">
    <location>
        <begin position="9"/>
        <end position="30"/>
    </location>
</feature>
<evidence type="ECO:0000256" key="1">
    <source>
        <dbReference type="SAM" id="Phobius"/>
    </source>
</evidence>
<keyword evidence="1" id="KW-1133">Transmembrane helix</keyword>
<keyword evidence="3" id="KW-1185">Reference proteome</keyword>
<proteinExistence type="predicted"/>
<reference evidence="2 3" key="1">
    <citation type="submission" date="2016-08" db="EMBL/GenBank/DDBJ databases">
        <title>Novel Firmicutes and Novel Genomes.</title>
        <authorList>
            <person name="Poppleton D.I."/>
            <person name="Gribaldo S."/>
        </authorList>
    </citation>
    <scope>NUCLEOTIDE SEQUENCE [LARGE SCALE GENOMIC DNA]</scope>
    <source>
        <strain evidence="2 3">CTT3</strain>
    </source>
</reference>
<dbReference type="Proteomes" id="UP000284177">
    <property type="component" value="Unassembled WGS sequence"/>
</dbReference>
<dbReference type="EMBL" id="MCIB01000004">
    <property type="protein sequence ID" value="RKD33740.1"/>
    <property type="molecule type" value="Genomic_DNA"/>
</dbReference>
<feature type="transmembrane region" description="Helical" evidence="1">
    <location>
        <begin position="42"/>
        <end position="66"/>
    </location>
</feature>
<organism evidence="2 3">
    <name type="scientific">Thermohalobacter berrensis</name>
    <dbReference type="NCBI Taxonomy" id="99594"/>
    <lineage>
        <taxon>Bacteria</taxon>
        <taxon>Bacillati</taxon>
        <taxon>Bacillota</taxon>
        <taxon>Tissierellia</taxon>
        <taxon>Tissierellales</taxon>
        <taxon>Thermohalobacteraceae</taxon>
        <taxon>Thermohalobacter</taxon>
    </lineage>
</organism>
<name>A0A419T859_9FIRM</name>
<gene>
    <name evidence="2" type="ORF">BET03_08425</name>
</gene>
<evidence type="ECO:0000313" key="2">
    <source>
        <dbReference type="EMBL" id="RKD33740.1"/>
    </source>
</evidence>
<feature type="transmembrane region" description="Helical" evidence="1">
    <location>
        <begin position="78"/>
        <end position="98"/>
    </location>
</feature>
<sequence>MNNRVFKNILTIISFMALQIVLSWILQLIIYDILATDIDSAIFYTSTPIVPLIYIGLNSLGAWIAYKKSRNKFKIISWVTLCMIISPITYFFFSMIIWI</sequence>
<evidence type="ECO:0000313" key="3">
    <source>
        <dbReference type="Proteomes" id="UP000284177"/>
    </source>
</evidence>